<evidence type="ECO:0000259" key="11">
    <source>
        <dbReference type="Pfam" id="PF01343"/>
    </source>
</evidence>
<dbReference type="NCBIfam" id="NF008745">
    <property type="entry name" value="PRK11778.1"/>
    <property type="match status" value="1"/>
</dbReference>
<name>A0AA90NIU9_9GAMM</name>
<keyword evidence="5 10" id="KW-0812">Transmembrane</keyword>
<dbReference type="Gene3D" id="3.90.226.10">
    <property type="entry name" value="2-enoyl-CoA Hydratase, Chain A, domain 1"/>
    <property type="match status" value="1"/>
</dbReference>
<dbReference type="SUPFAM" id="SSF52096">
    <property type="entry name" value="ClpP/crotonase"/>
    <property type="match status" value="1"/>
</dbReference>
<evidence type="ECO:0000256" key="10">
    <source>
        <dbReference type="SAM" id="Phobius"/>
    </source>
</evidence>
<dbReference type="InterPro" id="IPR002142">
    <property type="entry name" value="Peptidase_S49"/>
</dbReference>
<dbReference type="GO" id="GO:0004252">
    <property type="term" value="F:serine-type endopeptidase activity"/>
    <property type="evidence" value="ECO:0007669"/>
    <property type="project" value="InterPro"/>
</dbReference>
<dbReference type="EMBL" id="JASXSV010000001">
    <property type="protein sequence ID" value="MDP0587724.1"/>
    <property type="molecule type" value="Genomic_DNA"/>
</dbReference>
<evidence type="ECO:0000256" key="8">
    <source>
        <dbReference type="ARBA" id="ARBA00022989"/>
    </source>
</evidence>
<keyword evidence="14" id="KW-1185">Reference proteome</keyword>
<keyword evidence="3" id="KW-1003">Cell membrane</keyword>
<proteinExistence type="inferred from homology"/>
<dbReference type="GO" id="GO:0006508">
    <property type="term" value="P:proteolysis"/>
    <property type="evidence" value="ECO:0007669"/>
    <property type="project" value="UniProtKB-KW"/>
</dbReference>
<dbReference type="CDD" id="cd07023">
    <property type="entry name" value="S49_Sppa_N_C"/>
    <property type="match status" value="1"/>
</dbReference>
<dbReference type="GO" id="GO:0005886">
    <property type="term" value="C:plasma membrane"/>
    <property type="evidence" value="ECO:0007669"/>
    <property type="project" value="UniProtKB-SubCell"/>
</dbReference>
<feature type="transmembrane region" description="Helical" evidence="10">
    <location>
        <begin position="6"/>
        <end position="31"/>
    </location>
</feature>
<evidence type="ECO:0000259" key="12">
    <source>
        <dbReference type="Pfam" id="PF08496"/>
    </source>
</evidence>
<dbReference type="AlphaFoldDB" id="A0AA90NIU9"/>
<feature type="domain" description="Peptidase S49 N-terminal proteobacteria" evidence="12">
    <location>
        <begin position="2"/>
        <end position="152"/>
    </location>
</feature>
<keyword evidence="7" id="KW-0720">Serine protease</keyword>
<gene>
    <name evidence="13" type="primary">sohB</name>
    <name evidence="13" type="ORF">QS748_00320</name>
</gene>
<dbReference type="InterPro" id="IPR029045">
    <property type="entry name" value="ClpP/crotonase-like_dom_sf"/>
</dbReference>
<keyword evidence="4 13" id="KW-0645">Protease</keyword>
<comment type="subcellular location">
    <subcellularLocation>
        <location evidence="1">Cell membrane</location>
    </subcellularLocation>
</comment>
<keyword evidence="9 10" id="KW-0472">Membrane</keyword>
<accession>A0AA90NIU9</accession>
<dbReference type="InterPro" id="IPR047272">
    <property type="entry name" value="S49_SppA_C"/>
</dbReference>
<keyword evidence="8 10" id="KW-1133">Transmembrane helix</keyword>
<evidence type="ECO:0000313" key="13">
    <source>
        <dbReference type="EMBL" id="MDP0587724.1"/>
    </source>
</evidence>
<evidence type="ECO:0000256" key="7">
    <source>
        <dbReference type="ARBA" id="ARBA00022825"/>
    </source>
</evidence>
<evidence type="ECO:0000256" key="2">
    <source>
        <dbReference type="ARBA" id="ARBA00008683"/>
    </source>
</evidence>
<sequence length="345" mass="38487">MEYILEFALFLAKTITLIGGLLLLISAVALLGQKTKKMYKGHLEVTQLNDHFHEMTETLQNVLLDKDTLKALSKQEKKEKKNLKKTKKDPEKVKPKVFVIDFNGDIKASGVKSLKEEITAILTIAGKEDEVIVRLESAGGMVHAYGLASSQLCRIRSKGVPLTVTVDKVAASGGYMMACTADKILSAPFAVIGSIGVIAQLPNFNKILKKHDIDLEIHTAGEFKRTLTVFGENTEKDREKFKQDIEDVHDLFKHFIKEYREKVDIEKTATGEVWYGKKAVEMQLVDEIMTSDEYICQKAKEADVVHVAYVVKKSVAEKLGVAANVVIDTVLMKWLGLSNSNRFLS</sequence>
<comment type="similarity">
    <text evidence="2">Belongs to the peptidase S49 family.</text>
</comment>
<dbReference type="Proteomes" id="UP001178148">
    <property type="component" value="Unassembled WGS sequence"/>
</dbReference>
<dbReference type="PANTHER" id="PTHR42987">
    <property type="entry name" value="PEPTIDASE S49"/>
    <property type="match status" value="1"/>
</dbReference>
<feature type="domain" description="Peptidase S49" evidence="11">
    <location>
        <begin position="156"/>
        <end position="304"/>
    </location>
</feature>
<protein>
    <submittedName>
        <fullName evidence="13">Protease SohB</fullName>
        <ecNumber evidence="13">3.4.21.-</ecNumber>
    </submittedName>
</protein>
<evidence type="ECO:0000256" key="5">
    <source>
        <dbReference type="ARBA" id="ARBA00022692"/>
    </source>
</evidence>
<evidence type="ECO:0000256" key="3">
    <source>
        <dbReference type="ARBA" id="ARBA00022475"/>
    </source>
</evidence>
<dbReference type="Pfam" id="PF08496">
    <property type="entry name" value="Peptidase_S49_N"/>
    <property type="match status" value="1"/>
</dbReference>
<reference evidence="13 14" key="1">
    <citation type="journal article" date="2023" name="bioRxiv">
        <title>An intranuclear bacterial parasite of deep-sea mussels expresses apoptosis inhibitors acquired from its host.</title>
        <authorList>
            <person name="Gonzalez Porras M.A."/>
            <person name="Assie A."/>
            <person name="Tietjen M."/>
            <person name="Violette M."/>
            <person name="Kleiner M."/>
            <person name="Gruber-Vodicka H."/>
            <person name="Dubilier N."/>
            <person name="Leisch N."/>
        </authorList>
    </citation>
    <scope>NUCLEOTIDE SEQUENCE [LARGE SCALE GENOMIC DNA]</scope>
    <source>
        <strain evidence="13">IAP13</strain>
    </source>
</reference>
<dbReference type="InterPro" id="IPR013703">
    <property type="entry name" value="Peptidase_S49_N_proteobac"/>
</dbReference>
<dbReference type="PANTHER" id="PTHR42987:SF4">
    <property type="entry name" value="PROTEASE SOHB-RELATED"/>
    <property type="match status" value="1"/>
</dbReference>
<dbReference type="EC" id="3.4.21.-" evidence="13"/>
<organism evidence="13 14">
    <name type="scientific">Candidatus Endonucleibacter bathymodioli</name>
    <dbReference type="NCBI Taxonomy" id="539814"/>
    <lineage>
        <taxon>Bacteria</taxon>
        <taxon>Pseudomonadati</taxon>
        <taxon>Pseudomonadota</taxon>
        <taxon>Gammaproteobacteria</taxon>
        <taxon>Oceanospirillales</taxon>
        <taxon>Endozoicomonadaceae</taxon>
        <taxon>Candidatus Endonucleibacter</taxon>
    </lineage>
</organism>
<evidence type="ECO:0000313" key="14">
    <source>
        <dbReference type="Proteomes" id="UP001178148"/>
    </source>
</evidence>
<comment type="caution">
    <text evidence="13">The sequence shown here is derived from an EMBL/GenBank/DDBJ whole genome shotgun (WGS) entry which is preliminary data.</text>
</comment>
<keyword evidence="6 13" id="KW-0378">Hydrolase</keyword>
<dbReference type="Pfam" id="PF01343">
    <property type="entry name" value="Peptidase_S49"/>
    <property type="match status" value="1"/>
</dbReference>
<evidence type="ECO:0000256" key="1">
    <source>
        <dbReference type="ARBA" id="ARBA00004236"/>
    </source>
</evidence>
<evidence type="ECO:0000256" key="6">
    <source>
        <dbReference type="ARBA" id="ARBA00022801"/>
    </source>
</evidence>
<dbReference type="Gene3D" id="6.20.330.10">
    <property type="match status" value="1"/>
</dbReference>
<evidence type="ECO:0000256" key="9">
    <source>
        <dbReference type="ARBA" id="ARBA00023136"/>
    </source>
</evidence>
<evidence type="ECO:0000256" key="4">
    <source>
        <dbReference type="ARBA" id="ARBA00022670"/>
    </source>
</evidence>